<evidence type="ECO:0000313" key="5">
    <source>
        <dbReference type="Proteomes" id="UP000272627"/>
    </source>
</evidence>
<evidence type="ECO:0000313" key="3">
    <source>
        <dbReference type="EMBL" id="RMO58860.1"/>
    </source>
</evidence>
<gene>
    <name evidence="1" type="ORF">ALO70_03726</name>
    <name evidence="3" type="ORF">ALQ39_04334</name>
    <name evidence="2" type="ORF">ALQ86_04044</name>
</gene>
<protein>
    <submittedName>
        <fullName evidence="1">Uncharacterized protein</fullName>
    </submittedName>
</protein>
<organism evidence="1 4">
    <name type="scientific">Pseudomonas amygdali pv. eriobotryae</name>
    <dbReference type="NCBI Taxonomy" id="129137"/>
    <lineage>
        <taxon>Bacteria</taxon>
        <taxon>Pseudomonadati</taxon>
        <taxon>Pseudomonadota</taxon>
        <taxon>Gammaproteobacteria</taxon>
        <taxon>Pseudomonadales</taxon>
        <taxon>Pseudomonadaceae</taxon>
        <taxon>Pseudomonas</taxon>
        <taxon>Pseudomonas amygdali</taxon>
    </lineage>
</organism>
<proteinExistence type="predicted"/>
<accession>A0A0P9V363</accession>
<sequence length="35" mass="4179">MAEIFPDNIRINIFSADYLIYYCLITLLVENPDER</sequence>
<dbReference type="EMBL" id="LJQI01000145">
    <property type="protein sequence ID" value="KPX32334.1"/>
    <property type="molecule type" value="Genomic_DNA"/>
</dbReference>
<evidence type="ECO:0000313" key="4">
    <source>
        <dbReference type="Proteomes" id="UP000050490"/>
    </source>
</evidence>
<dbReference type="Proteomes" id="UP000275613">
    <property type="component" value="Unassembled WGS sequence"/>
</dbReference>
<dbReference type="EMBL" id="RBPV01000222">
    <property type="protein sequence ID" value="RMO58860.1"/>
    <property type="molecule type" value="Genomic_DNA"/>
</dbReference>
<dbReference type="PATRIC" id="fig|129137.4.peg.5430"/>
<reference evidence="1 4" key="1">
    <citation type="submission" date="2015-09" db="EMBL/GenBank/DDBJ databases">
        <title>Genome announcement of multiple Pseudomonas syringae strains.</title>
        <authorList>
            <person name="Thakur S."/>
            <person name="Wang P.W."/>
            <person name="Gong Y."/>
            <person name="Weir B.S."/>
            <person name="Guttman D.S."/>
        </authorList>
    </citation>
    <scope>NUCLEOTIDE SEQUENCE [LARGE SCALE GENOMIC DNA]</scope>
    <source>
        <strain evidence="1 4">ICMP4455</strain>
    </source>
</reference>
<name>A0A0P9V363_PSEA0</name>
<dbReference type="AlphaFoldDB" id="A0A0P9V363"/>
<dbReference type="EMBL" id="RBOA01000350">
    <property type="protein sequence ID" value="RML97642.1"/>
    <property type="molecule type" value="Genomic_DNA"/>
</dbReference>
<evidence type="ECO:0000313" key="6">
    <source>
        <dbReference type="Proteomes" id="UP000275613"/>
    </source>
</evidence>
<comment type="caution">
    <text evidence="1">The sequence shown here is derived from an EMBL/GenBank/DDBJ whole genome shotgun (WGS) entry which is preliminary data.</text>
</comment>
<reference evidence="5 6" key="2">
    <citation type="submission" date="2018-08" db="EMBL/GenBank/DDBJ databases">
        <title>Recombination of ecologically and evolutionarily significant loci maintains genetic cohesion in the Pseudomonas syringae species complex.</title>
        <authorList>
            <person name="Dillon M."/>
            <person name="Thakur S."/>
            <person name="Almeida R.N.D."/>
            <person name="Weir B.S."/>
            <person name="Guttman D.S."/>
        </authorList>
    </citation>
    <scope>NUCLEOTIDE SEQUENCE [LARGE SCALE GENOMIC DNA]</scope>
    <source>
        <strain evidence="3 6">ICMP 4316</strain>
        <strain evidence="2 5">ICMP 8636</strain>
    </source>
</reference>
<dbReference type="Proteomes" id="UP000272627">
    <property type="component" value="Unassembled WGS sequence"/>
</dbReference>
<dbReference type="Proteomes" id="UP000050490">
    <property type="component" value="Unassembled WGS sequence"/>
</dbReference>
<evidence type="ECO:0000313" key="1">
    <source>
        <dbReference type="EMBL" id="KPX32334.1"/>
    </source>
</evidence>
<evidence type="ECO:0000313" key="2">
    <source>
        <dbReference type="EMBL" id="RML97642.1"/>
    </source>
</evidence>